<accession>A0ABR3MBX3</accession>
<gene>
    <name evidence="1" type="ORF">QQF64_006652</name>
</gene>
<evidence type="ECO:0000313" key="1">
    <source>
        <dbReference type="EMBL" id="KAL1261387.1"/>
    </source>
</evidence>
<reference evidence="1 2" key="1">
    <citation type="submission" date="2023-09" db="EMBL/GenBank/DDBJ databases">
        <authorList>
            <person name="Wang M."/>
        </authorList>
    </citation>
    <scope>NUCLEOTIDE SEQUENCE [LARGE SCALE GENOMIC DNA]</scope>
    <source>
        <strain evidence="1">GT-2023</strain>
        <tissue evidence="1">Liver</tissue>
    </source>
</reference>
<dbReference type="EMBL" id="JAYMGO010000014">
    <property type="protein sequence ID" value="KAL1261387.1"/>
    <property type="molecule type" value="Genomic_DNA"/>
</dbReference>
<keyword evidence="2" id="KW-1185">Reference proteome</keyword>
<protein>
    <submittedName>
        <fullName evidence="1">Uncharacterized protein</fullName>
    </submittedName>
</protein>
<dbReference type="Proteomes" id="UP001558613">
    <property type="component" value="Unassembled WGS sequence"/>
</dbReference>
<name>A0ABR3MBX3_9TELE</name>
<organism evidence="1 2">
    <name type="scientific">Cirrhinus molitorella</name>
    <name type="common">mud carp</name>
    <dbReference type="NCBI Taxonomy" id="172907"/>
    <lineage>
        <taxon>Eukaryota</taxon>
        <taxon>Metazoa</taxon>
        <taxon>Chordata</taxon>
        <taxon>Craniata</taxon>
        <taxon>Vertebrata</taxon>
        <taxon>Euteleostomi</taxon>
        <taxon>Actinopterygii</taxon>
        <taxon>Neopterygii</taxon>
        <taxon>Teleostei</taxon>
        <taxon>Ostariophysi</taxon>
        <taxon>Cypriniformes</taxon>
        <taxon>Cyprinidae</taxon>
        <taxon>Labeoninae</taxon>
        <taxon>Labeonini</taxon>
        <taxon>Cirrhinus</taxon>
    </lineage>
</organism>
<proteinExistence type="predicted"/>
<comment type="caution">
    <text evidence="1">The sequence shown here is derived from an EMBL/GenBank/DDBJ whole genome shotgun (WGS) entry which is preliminary data.</text>
</comment>
<evidence type="ECO:0000313" key="2">
    <source>
        <dbReference type="Proteomes" id="UP001558613"/>
    </source>
</evidence>
<sequence>MMRSDRERNSKHAPPVCSVLPLELLNAVYQDNDISPHNPNSKTVRKVPFLSLISGSAPVSCPNRTVCSSASGVRCRGVCVRALMTARTHER</sequence>